<dbReference type="Proteomes" id="UP001596337">
    <property type="component" value="Unassembled WGS sequence"/>
</dbReference>
<dbReference type="InterPro" id="IPR025751">
    <property type="entry name" value="RsbRD_N_dom"/>
</dbReference>
<dbReference type="PANTHER" id="PTHR33744">
    <property type="entry name" value="CARBOHYDRATE DIACID REGULATOR"/>
    <property type="match status" value="1"/>
</dbReference>
<evidence type="ECO:0000259" key="4">
    <source>
        <dbReference type="Pfam" id="PF17853"/>
    </source>
</evidence>
<accession>A0ABW2BZN7</accession>
<name>A0ABW2BZN7_9PSEU</name>
<reference evidence="6" key="1">
    <citation type="journal article" date="2019" name="Int. J. Syst. Evol. Microbiol.">
        <title>The Global Catalogue of Microorganisms (GCM) 10K type strain sequencing project: providing services to taxonomists for standard genome sequencing and annotation.</title>
        <authorList>
            <consortium name="The Broad Institute Genomics Platform"/>
            <consortium name="The Broad Institute Genome Sequencing Center for Infectious Disease"/>
            <person name="Wu L."/>
            <person name="Ma J."/>
        </authorList>
    </citation>
    <scope>NUCLEOTIDE SEQUENCE [LARGE SCALE GENOMIC DNA]</scope>
    <source>
        <strain evidence="6">KCTC 32255</strain>
    </source>
</reference>
<dbReference type="Pfam" id="PF14361">
    <property type="entry name" value="RsbRD_N"/>
    <property type="match status" value="1"/>
</dbReference>
<evidence type="ECO:0000259" key="3">
    <source>
        <dbReference type="Pfam" id="PF14361"/>
    </source>
</evidence>
<feature type="domain" description="RsbT co-antagonist protein RsbRD N-terminal" evidence="3">
    <location>
        <begin position="19"/>
        <end position="158"/>
    </location>
</feature>
<dbReference type="Pfam" id="PF17853">
    <property type="entry name" value="GGDEF_2"/>
    <property type="match status" value="1"/>
</dbReference>
<evidence type="ECO:0000259" key="2">
    <source>
        <dbReference type="Pfam" id="PF13556"/>
    </source>
</evidence>
<dbReference type="Gene3D" id="1.10.10.2840">
    <property type="entry name" value="PucR C-terminal helix-turn-helix domain"/>
    <property type="match status" value="1"/>
</dbReference>
<dbReference type="InterPro" id="IPR051448">
    <property type="entry name" value="CdaR-like_regulators"/>
</dbReference>
<keyword evidence="6" id="KW-1185">Reference proteome</keyword>
<evidence type="ECO:0000313" key="5">
    <source>
        <dbReference type="EMBL" id="MFC6868431.1"/>
    </source>
</evidence>
<dbReference type="Pfam" id="PF13556">
    <property type="entry name" value="HTH_30"/>
    <property type="match status" value="1"/>
</dbReference>
<dbReference type="RefSeq" id="WP_345398675.1">
    <property type="nucleotide sequence ID" value="NZ_BAABLA010000028.1"/>
</dbReference>
<protein>
    <submittedName>
        <fullName evidence="5">PucR family transcriptional regulator</fullName>
    </submittedName>
</protein>
<evidence type="ECO:0000256" key="1">
    <source>
        <dbReference type="ARBA" id="ARBA00006754"/>
    </source>
</evidence>
<dbReference type="EMBL" id="JBHSXX010000001">
    <property type="protein sequence ID" value="MFC6868431.1"/>
    <property type="molecule type" value="Genomic_DNA"/>
</dbReference>
<dbReference type="InterPro" id="IPR042070">
    <property type="entry name" value="PucR_C-HTH_sf"/>
</dbReference>
<dbReference type="InterPro" id="IPR025736">
    <property type="entry name" value="PucR_C-HTH_dom"/>
</dbReference>
<proteinExistence type="inferred from homology"/>
<feature type="domain" description="PucR C-terminal helix-turn-helix" evidence="2">
    <location>
        <begin position="337"/>
        <end position="394"/>
    </location>
</feature>
<dbReference type="PANTHER" id="PTHR33744:SF1">
    <property type="entry name" value="DNA-BINDING TRANSCRIPTIONAL ACTIVATOR ADER"/>
    <property type="match status" value="1"/>
</dbReference>
<feature type="domain" description="CdaR GGDEF-like" evidence="4">
    <location>
        <begin position="179"/>
        <end position="292"/>
    </location>
</feature>
<evidence type="ECO:0000313" key="6">
    <source>
        <dbReference type="Proteomes" id="UP001596337"/>
    </source>
</evidence>
<comment type="similarity">
    <text evidence="1">Belongs to the CdaR family.</text>
</comment>
<gene>
    <name evidence="5" type="ORF">ACFQGD_14905</name>
</gene>
<organism evidence="5 6">
    <name type="scientific">Haloechinothrix salitolerans</name>
    <dbReference type="NCBI Taxonomy" id="926830"/>
    <lineage>
        <taxon>Bacteria</taxon>
        <taxon>Bacillati</taxon>
        <taxon>Actinomycetota</taxon>
        <taxon>Actinomycetes</taxon>
        <taxon>Pseudonocardiales</taxon>
        <taxon>Pseudonocardiaceae</taxon>
        <taxon>Haloechinothrix</taxon>
    </lineage>
</organism>
<comment type="caution">
    <text evidence="5">The sequence shown here is derived from an EMBL/GenBank/DDBJ whole genome shotgun (WGS) entry which is preliminary data.</text>
</comment>
<sequence length="405" mass="44674">MRSETWPTAVVNQLLAELPGLSARIVARLARDVPSFQMLPDDVLQMEIRPAVDENLMMVFQALRDRSEFSLERLGDPLRRVMSRVEENLSFADVLQAYFIGSRMAWDWVLEHASAADREALHELVAPMTKQMERMFVTATRVYFEEQEHLHSEVGQARRDLAAALLAGDPAEGLETPAGVRVAEGYVVCVWHVARPSPPGTVRSTLVRRRRVRGAFDAEFDTTVLTVLDERGGTGLVPTVPERADDVMATLRRFLNELNGIVGAPVVATAAVAPTVGEVPDAAQEAREVLRVALRLERAPGLYALDDLVLEVQLARPGVANDRLVQRLAPLRSRHELLTTLRAVIEAKDNRRKAASALHVHPNTLAYRLRRIAEVTGLDPADPEGMRVLSAALTAHDLREAASAG</sequence>
<dbReference type="InterPro" id="IPR041522">
    <property type="entry name" value="CdaR_GGDEF"/>
</dbReference>